<dbReference type="PANTHER" id="PTHR30404">
    <property type="entry name" value="N-ACETYLMURAMOYL-L-ALANINE AMIDASE"/>
    <property type="match status" value="1"/>
</dbReference>
<dbReference type="EC" id="3.5.1.28" evidence="2"/>
<protein>
    <recommendedName>
        <fullName evidence="2">N-acetylmuramoyl-L-alanine amidase</fullName>
        <ecNumber evidence="2">3.5.1.28</ecNumber>
    </recommendedName>
</protein>
<dbReference type="GO" id="GO:0030288">
    <property type="term" value="C:outer membrane-bounded periplasmic space"/>
    <property type="evidence" value="ECO:0007669"/>
    <property type="project" value="TreeGrafter"/>
</dbReference>
<dbReference type="AlphaFoldDB" id="A0A239KBM8"/>
<feature type="domain" description="MurNAc-LAA" evidence="4">
    <location>
        <begin position="92"/>
        <end position="256"/>
    </location>
</feature>
<evidence type="ECO:0000259" key="4">
    <source>
        <dbReference type="SMART" id="SM00646"/>
    </source>
</evidence>
<accession>A0A239KBM8</accession>
<dbReference type="Pfam" id="PF01520">
    <property type="entry name" value="Amidase_3"/>
    <property type="match status" value="1"/>
</dbReference>
<evidence type="ECO:0000256" key="2">
    <source>
        <dbReference type="ARBA" id="ARBA00011901"/>
    </source>
</evidence>
<dbReference type="EMBL" id="FZPD01000004">
    <property type="protein sequence ID" value="SNT15093.1"/>
    <property type="molecule type" value="Genomic_DNA"/>
</dbReference>
<dbReference type="RefSeq" id="WP_245811266.1">
    <property type="nucleotide sequence ID" value="NZ_FZPD01000004.1"/>
</dbReference>
<dbReference type="Proteomes" id="UP000198393">
    <property type="component" value="Unassembled WGS sequence"/>
</dbReference>
<dbReference type="GO" id="GO:0008745">
    <property type="term" value="F:N-acetylmuramoyl-L-alanine amidase activity"/>
    <property type="evidence" value="ECO:0007669"/>
    <property type="project" value="UniProtKB-EC"/>
</dbReference>
<name>A0A239KBM8_EKHLU</name>
<dbReference type="InterPro" id="IPR002508">
    <property type="entry name" value="MurNAc-LAA_cat"/>
</dbReference>
<comment type="catalytic activity">
    <reaction evidence="1">
        <text>Hydrolyzes the link between N-acetylmuramoyl residues and L-amino acid residues in certain cell-wall glycopeptides.</text>
        <dbReference type="EC" id="3.5.1.28"/>
    </reaction>
</comment>
<reference evidence="5 6" key="1">
    <citation type="submission" date="2017-06" db="EMBL/GenBank/DDBJ databases">
        <authorList>
            <person name="Kim H.J."/>
            <person name="Triplett B.A."/>
        </authorList>
    </citation>
    <scope>NUCLEOTIDE SEQUENCE [LARGE SCALE GENOMIC DNA]</scope>
    <source>
        <strain evidence="5 6">DSM 19307</strain>
    </source>
</reference>
<proteinExistence type="predicted"/>
<keyword evidence="6" id="KW-1185">Reference proteome</keyword>
<dbReference type="FunFam" id="3.40.630.40:FF:000005">
    <property type="entry name" value="N-acetylmuramoyl-L-alanine amidase (AmiA)"/>
    <property type="match status" value="1"/>
</dbReference>
<dbReference type="GO" id="GO:0009253">
    <property type="term" value="P:peptidoglycan catabolic process"/>
    <property type="evidence" value="ECO:0007669"/>
    <property type="project" value="InterPro"/>
</dbReference>
<evidence type="ECO:0000313" key="6">
    <source>
        <dbReference type="Proteomes" id="UP000198393"/>
    </source>
</evidence>
<dbReference type="SMART" id="SM00646">
    <property type="entry name" value="Ami_3"/>
    <property type="match status" value="1"/>
</dbReference>
<gene>
    <name evidence="5" type="ORF">SAMN05421640_2530</name>
</gene>
<organism evidence="5 6">
    <name type="scientific">Ekhidna lutea</name>
    <dbReference type="NCBI Taxonomy" id="447679"/>
    <lineage>
        <taxon>Bacteria</taxon>
        <taxon>Pseudomonadati</taxon>
        <taxon>Bacteroidota</taxon>
        <taxon>Cytophagia</taxon>
        <taxon>Cytophagales</taxon>
        <taxon>Reichenbachiellaceae</taxon>
        <taxon>Ekhidna</taxon>
    </lineage>
</organism>
<sequence>MRNLVLPIGLTIFLVLASFHPIGKRSFAVTKIVIDPGHGGKDPGTMGSYTKEKDVALQVALKVGEYVKKHVSGIEVIFTRTDDTFIDLKKRSEIANNHDADLFVSIHANSLPKSTPLSRKQSIKGSEVYVMGAQNTERALDVAKRENSVILLEEDYEKNYDFDPQSEESYILFNLTQSAYQDNSLLLASLIDDQLKNRAGRRSYGVKQSSLYVMWSTAMPSVLVEIGYLSNPLEEKELNNPDVQSYIASGIYRAIKEYKEAFDAQN</sequence>
<dbReference type="PANTHER" id="PTHR30404:SF0">
    <property type="entry name" value="N-ACETYLMURAMOYL-L-ALANINE AMIDASE AMIC"/>
    <property type="match status" value="1"/>
</dbReference>
<dbReference type="Gene3D" id="3.40.630.40">
    <property type="entry name" value="Zn-dependent exopeptidases"/>
    <property type="match status" value="1"/>
</dbReference>
<dbReference type="InterPro" id="IPR050695">
    <property type="entry name" value="N-acetylmuramoyl_amidase_3"/>
</dbReference>
<evidence type="ECO:0000256" key="3">
    <source>
        <dbReference type="ARBA" id="ARBA00022801"/>
    </source>
</evidence>
<dbReference type="CDD" id="cd02696">
    <property type="entry name" value="MurNAc-LAA"/>
    <property type="match status" value="1"/>
</dbReference>
<evidence type="ECO:0000313" key="5">
    <source>
        <dbReference type="EMBL" id="SNT15093.1"/>
    </source>
</evidence>
<evidence type="ECO:0000256" key="1">
    <source>
        <dbReference type="ARBA" id="ARBA00001561"/>
    </source>
</evidence>
<dbReference type="SUPFAM" id="SSF53187">
    <property type="entry name" value="Zn-dependent exopeptidases"/>
    <property type="match status" value="1"/>
</dbReference>
<keyword evidence="3" id="KW-0378">Hydrolase</keyword>